<dbReference type="STRING" id="2769.R7QQF5"/>
<dbReference type="PANTHER" id="PTHR45747:SF4">
    <property type="entry name" value="HISTONE-LYSINE N-METHYLTRANSFERASE E(Z)"/>
    <property type="match status" value="1"/>
</dbReference>
<feature type="compositionally biased region" description="Basic residues" evidence="3">
    <location>
        <begin position="146"/>
        <end position="155"/>
    </location>
</feature>
<dbReference type="OMA" id="INCEARI"/>
<dbReference type="Gramene" id="CDF40732">
    <property type="protein sequence ID" value="CDF40732"/>
    <property type="gene ID" value="CHC_T00010218001"/>
</dbReference>
<evidence type="ECO:0000256" key="3">
    <source>
        <dbReference type="SAM" id="MobiDB-lite"/>
    </source>
</evidence>
<accession>R7QQF5</accession>
<dbReference type="RefSeq" id="XP_005711026.1">
    <property type="nucleotide sequence ID" value="XM_005710969.1"/>
</dbReference>
<keyword evidence="6" id="KW-1185">Reference proteome</keyword>
<dbReference type="Pfam" id="PF00856">
    <property type="entry name" value="SET"/>
    <property type="match status" value="1"/>
</dbReference>
<feature type="compositionally biased region" description="Acidic residues" evidence="3">
    <location>
        <begin position="441"/>
        <end position="451"/>
    </location>
</feature>
<proteinExistence type="predicted"/>
<dbReference type="InterPro" id="IPR046341">
    <property type="entry name" value="SET_dom_sf"/>
</dbReference>
<organism evidence="5 6">
    <name type="scientific">Chondrus crispus</name>
    <name type="common">Carrageen Irish moss</name>
    <name type="synonym">Polymorpha crispa</name>
    <dbReference type="NCBI Taxonomy" id="2769"/>
    <lineage>
        <taxon>Eukaryota</taxon>
        <taxon>Rhodophyta</taxon>
        <taxon>Florideophyceae</taxon>
        <taxon>Rhodymeniophycidae</taxon>
        <taxon>Gigartinales</taxon>
        <taxon>Gigartinaceae</taxon>
        <taxon>Chondrus</taxon>
    </lineage>
</organism>
<evidence type="ECO:0000313" key="6">
    <source>
        <dbReference type="Proteomes" id="UP000012073"/>
    </source>
</evidence>
<evidence type="ECO:0000256" key="1">
    <source>
        <dbReference type="ARBA" id="ARBA00023015"/>
    </source>
</evidence>
<dbReference type="GeneID" id="17318744"/>
<dbReference type="Gene3D" id="2.170.270.10">
    <property type="entry name" value="SET domain"/>
    <property type="match status" value="1"/>
</dbReference>
<dbReference type="Proteomes" id="UP000012073">
    <property type="component" value="Unassembled WGS sequence"/>
</dbReference>
<dbReference type="PANTHER" id="PTHR45747">
    <property type="entry name" value="HISTONE-LYSINE N-METHYLTRANSFERASE E(Z)"/>
    <property type="match status" value="1"/>
</dbReference>
<dbReference type="EMBL" id="HG002236">
    <property type="protein sequence ID" value="CDF40732.1"/>
    <property type="molecule type" value="Genomic_DNA"/>
</dbReference>
<dbReference type="SUPFAM" id="SSF82199">
    <property type="entry name" value="SET domain"/>
    <property type="match status" value="1"/>
</dbReference>
<dbReference type="KEGG" id="ccp:CHC_T00010218001"/>
<dbReference type="CDD" id="cd00167">
    <property type="entry name" value="SANT"/>
    <property type="match status" value="1"/>
</dbReference>
<dbReference type="InterPro" id="IPR001005">
    <property type="entry name" value="SANT/Myb"/>
</dbReference>
<dbReference type="AlphaFoldDB" id="R7QQF5"/>
<keyword evidence="1" id="KW-0805">Transcription regulation</keyword>
<dbReference type="InterPro" id="IPR045318">
    <property type="entry name" value="EZH1/2-like"/>
</dbReference>
<dbReference type="PROSITE" id="PS50280">
    <property type="entry name" value="SET"/>
    <property type="match status" value="1"/>
</dbReference>
<protein>
    <submittedName>
        <fullName evidence="5">Enhancer of zeste1</fullName>
    </submittedName>
</protein>
<evidence type="ECO:0000313" key="5">
    <source>
        <dbReference type="EMBL" id="CDF40732.1"/>
    </source>
</evidence>
<dbReference type="GO" id="GO:0031507">
    <property type="term" value="P:heterochromatin formation"/>
    <property type="evidence" value="ECO:0007669"/>
    <property type="project" value="TreeGrafter"/>
</dbReference>
<dbReference type="GO" id="GO:0046976">
    <property type="term" value="F:histone H3K27 methyltransferase activity"/>
    <property type="evidence" value="ECO:0007669"/>
    <property type="project" value="TreeGrafter"/>
</dbReference>
<feature type="region of interest" description="Disordered" evidence="3">
    <location>
        <begin position="438"/>
        <end position="463"/>
    </location>
</feature>
<keyword evidence="2" id="KW-0804">Transcription</keyword>
<dbReference type="GO" id="GO:0003682">
    <property type="term" value="F:chromatin binding"/>
    <property type="evidence" value="ECO:0007669"/>
    <property type="project" value="TreeGrafter"/>
</dbReference>
<dbReference type="GO" id="GO:0005634">
    <property type="term" value="C:nucleus"/>
    <property type="evidence" value="ECO:0007669"/>
    <property type="project" value="TreeGrafter"/>
</dbReference>
<reference evidence="6" key="1">
    <citation type="journal article" date="2013" name="Proc. Natl. Acad. Sci. U.S.A.">
        <title>Genome structure and metabolic features in the red seaweed Chondrus crispus shed light on evolution of the Archaeplastida.</title>
        <authorList>
            <person name="Collen J."/>
            <person name="Porcel B."/>
            <person name="Carre W."/>
            <person name="Ball S.G."/>
            <person name="Chaparro C."/>
            <person name="Tonon T."/>
            <person name="Barbeyron T."/>
            <person name="Michel G."/>
            <person name="Noel B."/>
            <person name="Valentin K."/>
            <person name="Elias M."/>
            <person name="Artiguenave F."/>
            <person name="Arun A."/>
            <person name="Aury J.M."/>
            <person name="Barbosa-Neto J.F."/>
            <person name="Bothwell J.H."/>
            <person name="Bouget F.Y."/>
            <person name="Brillet L."/>
            <person name="Cabello-Hurtado F."/>
            <person name="Capella-Gutierrez S."/>
            <person name="Charrier B."/>
            <person name="Cladiere L."/>
            <person name="Cock J.M."/>
            <person name="Coelho S.M."/>
            <person name="Colleoni C."/>
            <person name="Czjzek M."/>
            <person name="Da Silva C."/>
            <person name="Delage L."/>
            <person name="Denoeud F."/>
            <person name="Deschamps P."/>
            <person name="Dittami S.M."/>
            <person name="Gabaldon T."/>
            <person name="Gachon C.M."/>
            <person name="Groisillier A."/>
            <person name="Herve C."/>
            <person name="Jabbari K."/>
            <person name="Katinka M."/>
            <person name="Kloareg B."/>
            <person name="Kowalczyk N."/>
            <person name="Labadie K."/>
            <person name="Leblanc C."/>
            <person name="Lopez P.J."/>
            <person name="McLachlan D.H."/>
            <person name="Meslet-Cladiere L."/>
            <person name="Moustafa A."/>
            <person name="Nehr Z."/>
            <person name="Nyvall Collen P."/>
            <person name="Panaud O."/>
            <person name="Partensky F."/>
            <person name="Poulain J."/>
            <person name="Rensing S.A."/>
            <person name="Rousvoal S."/>
            <person name="Samson G."/>
            <person name="Symeonidi A."/>
            <person name="Weissenbach J."/>
            <person name="Zambounis A."/>
            <person name="Wincker P."/>
            <person name="Boyen C."/>
        </authorList>
    </citation>
    <scope>NUCLEOTIDE SEQUENCE [LARGE SCALE GENOMIC DNA]</scope>
    <source>
        <strain evidence="6">cv. Stackhouse</strain>
    </source>
</reference>
<dbReference type="OrthoDB" id="6141102at2759"/>
<sequence length="487" mass="54118">MFCFACHRFACHLHSSENVAPKKLIPDHAAEGRRRAIRGGGRLPPPCSQCCFLRATTSRRPVGEREGETWTEEQIQILRQAALMFGIDPCSLAIVLGGKTCREVYERLNCAEEANMIEDLRHAWHLNDHVRGPNYNSDDDEPIARGSRKRRRRKTRENPTAKKSALVPAKYGSQCTIEERKGFKPCNHEGGCFKKNSCICAINSLNCEAQCGCRCGRYVAGLKGMKWEAPSEEDIRAGAAAKCKLRSWGCKCRNGHCNTSRCDCFVYLKACNPDFCSCDCCILPSKISVRQRQCRSAGTITSIHKRILIGRSTVHGFGLFAAESFATGDLIGQYCGRIMSPELITKSLRIPQAEKKTYAFEMTDSLTVDGGSIGSKVKFINHSVEPAKINCEARIESVRGAGRVVLRALKTICPGEEFLFNYNLLDEEGNDWMIQKNTGAAEEDFESESESDSYSSGQTSDAGYSQLLFDPAEVAREVKEEDQEALL</sequence>
<name>R7QQF5_CHOCR</name>
<dbReference type="SMART" id="SM00717">
    <property type="entry name" value="SANT"/>
    <property type="match status" value="1"/>
</dbReference>
<dbReference type="SMART" id="SM00317">
    <property type="entry name" value="SET"/>
    <property type="match status" value="1"/>
</dbReference>
<feature type="domain" description="SET" evidence="4">
    <location>
        <begin position="305"/>
        <end position="423"/>
    </location>
</feature>
<evidence type="ECO:0000259" key="4">
    <source>
        <dbReference type="PROSITE" id="PS50280"/>
    </source>
</evidence>
<gene>
    <name evidence="5" type="ORF">CHC_T00010218001</name>
</gene>
<dbReference type="InterPro" id="IPR001214">
    <property type="entry name" value="SET_dom"/>
</dbReference>
<feature type="region of interest" description="Disordered" evidence="3">
    <location>
        <begin position="131"/>
        <end position="163"/>
    </location>
</feature>
<evidence type="ECO:0000256" key="2">
    <source>
        <dbReference type="ARBA" id="ARBA00023163"/>
    </source>
</evidence>